<organism evidence="2 3">
    <name type="scientific">Trichoderma harzianum</name>
    <name type="common">Hypocrea lixii</name>
    <dbReference type="NCBI Taxonomy" id="5544"/>
    <lineage>
        <taxon>Eukaryota</taxon>
        <taxon>Fungi</taxon>
        <taxon>Dikarya</taxon>
        <taxon>Ascomycota</taxon>
        <taxon>Pezizomycotina</taxon>
        <taxon>Sordariomycetes</taxon>
        <taxon>Hypocreomycetidae</taxon>
        <taxon>Hypocreales</taxon>
        <taxon>Hypocreaceae</taxon>
        <taxon>Trichoderma</taxon>
    </lineage>
</organism>
<sequence>MLKAIFRFVLPAAPAETSSGQLPVTTGPAETETAPVGTEAGVAPTGPAETETILVYSTPLADTSGGSSPVTTSAP</sequence>
<evidence type="ECO:0000256" key="1">
    <source>
        <dbReference type="SAM" id="MobiDB-lite"/>
    </source>
</evidence>
<comment type="caution">
    <text evidence="2">The sequence shown here is derived from an EMBL/GenBank/DDBJ whole genome shotgun (WGS) entry which is preliminary data.</text>
</comment>
<gene>
    <name evidence="2" type="ORF">THARTR1_01108</name>
</gene>
<dbReference type="AlphaFoldDB" id="A0A2K0UM49"/>
<proteinExistence type="predicted"/>
<feature type="region of interest" description="Disordered" evidence="1">
    <location>
        <begin position="16"/>
        <end position="47"/>
    </location>
</feature>
<evidence type="ECO:0000313" key="3">
    <source>
        <dbReference type="Proteomes" id="UP000236290"/>
    </source>
</evidence>
<accession>A0A2K0UM49</accession>
<reference evidence="2 3" key="1">
    <citation type="submission" date="2017-02" db="EMBL/GenBank/DDBJ databases">
        <title>Genomes of Trichoderma spp. with biocontrol activity.</title>
        <authorList>
            <person name="Gardiner D."/>
            <person name="Kazan K."/>
            <person name="Vos C."/>
            <person name="Harvey P."/>
        </authorList>
    </citation>
    <scope>NUCLEOTIDE SEQUENCE [LARGE SCALE GENOMIC DNA]</scope>
    <source>
        <strain evidence="2 3">Tr1</strain>
    </source>
</reference>
<evidence type="ECO:0000313" key="2">
    <source>
        <dbReference type="EMBL" id="PNP58860.1"/>
    </source>
</evidence>
<protein>
    <submittedName>
        <fullName evidence="2">Uncharacterized protein</fullName>
    </submittedName>
</protein>
<name>A0A2K0UM49_TRIHA</name>
<dbReference type="EMBL" id="MTYI01000016">
    <property type="protein sequence ID" value="PNP58860.1"/>
    <property type="molecule type" value="Genomic_DNA"/>
</dbReference>
<dbReference type="Proteomes" id="UP000236290">
    <property type="component" value="Unassembled WGS sequence"/>
</dbReference>